<dbReference type="EMBL" id="VDEP01000238">
    <property type="protein sequence ID" value="KAA1121506.1"/>
    <property type="molecule type" value="Genomic_DNA"/>
</dbReference>
<evidence type="ECO:0000313" key="3">
    <source>
        <dbReference type="Proteomes" id="UP000325313"/>
    </source>
</evidence>
<proteinExistence type="predicted"/>
<gene>
    <name evidence="2" type="ORF">PGTUg99_030078</name>
</gene>
<reference evidence="2 3" key="1">
    <citation type="submission" date="2019-05" db="EMBL/GenBank/DDBJ databases">
        <title>Emergence of the Ug99 lineage of the wheat stem rust pathogen through somatic hybridization.</title>
        <authorList>
            <person name="Li F."/>
            <person name="Upadhyaya N.M."/>
            <person name="Sperschneider J."/>
            <person name="Matny O."/>
            <person name="Nguyen-Phuc H."/>
            <person name="Mago R."/>
            <person name="Raley C."/>
            <person name="Miller M.E."/>
            <person name="Silverstein K.A.T."/>
            <person name="Henningsen E."/>
            <person name="Hirsch C.D."/>
            <person name="Visser B."/>
            <person name="Pretorius Z.A."/>
            <person name="Steffenson B.J."/>
            <person name="Schwessinger B."/>
            <person name="Dodds P.N."/>
            <person name="Figueroa M."/>
        </authorList>
    </citation>
    <scope>NUCLEOTIDE SEQUENCE [LARGE SCALE GENOMIC DNA]</scope>
    <source>
        <strain evidence="2 3">Ug99</strain>
    </source>
</reference>
<accession>A0A5B0R749</accession>
<evidence type="ECO:0000256" key="1">
    <source>
        <dbReference type="SAM" id="MobiDB-lite"/>
    </source>
</evidence>
<name>A0A5B0R749_PUCGR</name>
<dbReference type="Proteomes" id="UP000325313">
    <property type="component" value="Unassembled WGS sequence"/>
</dbReference>
<sequence length="138" mass="15934">MPPEPVDGLPILLRMRQEQERSNLDEGNLWAENTKLQNDLNKLKQKERKMLQADNLVQKQLLYSEEQRYQLEAKLAAATDDCHSKTKLLDESSTTFGKASVRLDGVKFRFRFPQQRTRIYQPQQGNEDSGKPSVSNQA</sequence>
<protein>
    <submittedName>
        <fullName evidence="2">Uncharacterized protein</fullName>
    </submittedName>
</protein>
<dbReference type="AlphaFoldDB" id="A0A5B0R749"/>
<organism evidence="2 3">
    <name type="scientific">Puccinia graminis f. sp. tritici</name>
    <dbReference type="NCBI Taxonomy" id="56615"/>
    <lineage>
        <taxon>Eukaryota</taxon>
        <taxon>Fungi</taxon>
        <taxon>Dikarya</taxon>
        <taxon>Basidiomycota</taxon>
        <taxon>Pucciniomycotina</taxon>
        <taxon>Pucciniomycetes</taxon>
        <taxon>Pucciniales</taxon>
        <taxon>Pucciniaceae</taxon>
        <taxon>Puccinia</taxon>
    </lineage>
</organism>
<evidence type="ECO:0000313" key="2">
    <source>
        <dbReference type="EMBL" id="KAA1121506.1"/>
    </source>
</evidence>
<comment type="caution">
    <text evidence="2">The sequence shown here is derived from an EMBL/GenBank/DDBJ whole genome shotgun (WGS) entry which is preliminary data.</text>
</comment>
<feature type="region of interest" description="Disordered" evidence="1">
    <location>
        <begin position="117"/>
        <end position="138"/>
    </location>
</feature>